<evidence type="ECO:0000313" key="8">
    <source>
        <dbReference type="EMBL" id="GAA3986531.1"/>
    </source>
</evidence>
<keyword evidence="9" id="KW-1185">Reference proteome</keyword>
<comment type="caution">
    <text evidence="8">The sequence shown here is derived from an EMBL/GenBank/DDBJ whole genome shotgun (WGS) entry which is preliminary data.</text>
</comment>
<dbReference type="Proteomes" id="UP001501747">
    <property type="component" value="Unassembled WGS sequence"/>
</dbReference>
<feature type="domain" description="RNA polymerase sigma-70 region 2" evidence="6">
    <location>
        <begin position="454"/>
        <end position="517"/>
    </location>
</feature>
<dbReference type="InterPro" id="IPR007630">
    <property type="entry name" value="RNA_pol_sigma70_r4"/>
</dbReference>
<dbReference type="Pfam" id="PF04545">
    <property type="entry name" value="Sigma70_r4"/>
    <property type="match status" value="1"/>
</dbReference>
<dbReference type="SUPFAM" id="SSF88659">
    <property type="entry name" value="Sigma3 and sigma4 domains of RNA polymerase sigma factors"/>
    <property type="match status" value="2"/>
</dbReference>
<keyword evidence="2" id="KW-0731">Sigma factor</keyword>
<evidence type="ECO:0000259" key="6">
    <source>
        <dbReference type="Pfam" id="PF04542"/>
    </source>
</evidence>
<dbReference type="EMBL" id="BAABAL010000003">
    <property type="protein sequence ID" value="GAA3986531.1"/>
    <property type="molecule type" value="Genomic_DNA"/>
</dbReference>
<dbReference type="NCBIfam" id="TIGR02937">
    <property type="entry name" value="sigma70-ECF"/>
    <property type="match status" value="1"/>
</dbReference>
<dbReference type="PRINTS" id="PR00046">
    <property type="entry name" value="SIGMA70FCT"/>
</dbReference>
<gene>
    <name evidence="8" type="ORF">GCM10022247_01110</name>
</gene>
<dbReference type="Gene3D" id="1.10.601.10">
    <property type="entry name" value="RNA Polymerase Primary Sigma Factor"/>
    <property type="match status" value="1"/>
</dbReference>
<dbReference type="InterPro" id="IPR013325">
    <property type="entry name" value="RNA_pol_sigma_r2"/>
</dbReference>
<dbReference type="RefSeq" id="WP_344870405.1">
    <property type="nucleotide sequence ID" value="NZ_BAABAL010000003.1"/>
</dbReference>
<evidence type="ECO:0000259" key="7">
    <source>
        <dbReference type="Pfam" id="PF04545"/>
    </source>
</evidence>
<keyword evidence="4" id="KW-0804">Transcription</keyword>
<evidence type="ECO:0000256" key="1">
    <source>
        <dbReference type="ARBA" id="ARBA00023015"/>
    </source>
</evidence>
<organism evidence="8 9">
    <name type="scientific">Allokutzneria multivorans</name>
    <dbReference type="NCBI Taxonomy" id="1142134"/>
    <lineage>
        <taxon>Bacteria</taxon>
        <taxon>Bacillati</taxon>
        <taxon>Actinomycetota</taxon>
        <taxon>Actinomycetes</taxon>
        <taxon>Pseudonocardiales</taxon>
        <taxon>Pseudonocardiaceae</taxon>
        <taxon>Allokutzneria</taxon>
    </lineage>
</organism>
<keyword evidence="3" id="KW-0238">DNA-binding</keyword>
<dbReference type="CDD" id="cd06171">
    <property type="entry name" value="Sigma70_r4"/>
    <property type="match status" value="1"/>
</dbReference>
<accession>A0ABP7QQI8</accession>
<dbReference type="InterPro" id="IPR050239">
    <property type="entry name" value="Sigma-70_RNA_pol_init_factors"/>
</dbReference>
<dbReference type="InterPro" id="IPR007627">
    <property type="entry name" value="RNA_pol_sigma70_r2"/>
</dbReference>
<protein>
    <recommendedName>
        <fullName evidence="10">Sigma-70 family RNA polymerase sigma factor</fullName>
    </recommendedName>
</protein>
<dbReference type="InterPro" id="IPR000943">
    <property type="entry name" value="RNA_pol_sigma70"/>
</dbReference>
<evidence type="ECO:0008006" key="10">
    <source>
        <dbReference type="Google" id="ProtNLM"/>
    </source>
</evidence>
<sequence>MSSALHGAPREASRCEVVVVSPGADQAEQAVDAYRRLRRQSKELHVITRSRVLKNRIRAAMPFESRADVVFTYHTYFGDLWRAALGTRPPRWDDYDIDYWEFKRLLRARHVRPLHHRHVVVVNGQQLPYDFYAVLRLLGVGATVFVDPVLTVDDSGTPLDTILRVLRVEEVARSRGAGDVTAQIHQLLTRLGDGHHAAELPQREGPKPVLVDHEDVHEEIRFVVDLAMAHRDRQIGVLVPNRELVHVFREGISDHFDGPTQWYASGTKVPRHAEISVTEPGVKVLTWASAPCMRFDSVVLAGLDHVDDRFRFENMLQVLGPTARAELVLSYSGVGRPTALAGLSLDLVDDRTRQTSGEEWVDFVVAPAPSTPRPDSAEPLTIVALSAVESARALLAKPVQSEARSKCLLTAEQEVGLAQLMRPADGELSEELARGFRSRLRHDDERARAFDAMVLHNIGLVGSCVSRYLGAGLDDEDLRQHGVLGLMRAIEKWDGSRGLKFSTYAVNWINQAMGRAIPDEATTIRLPVHKHEEVRKVMATRKRLLREQKDFSVRALAEQTGFSPAKVVECLRLARGVVSLDTPLGAHGEISFAELVPAPFEHESNPDYVVDRAAGAELVRRALLLLKDREAEVLRLRFGLDDDEERTLDRVGEHFSFTRERARQIESKAKSKLVEKLAEVGLFGGPSRTVVPPPPKQPRHRLVVVPPQRSAVQVRGAEIATGTSLPELMGSAERTCTVSSLLVALTDRALRGGALKIAVRTAGEGPTARLAFVHDGEPFADSALRCALSAGGTPSNDSTALGIAASLYDEITTWNRGASSECSVLTVAAHTGTWWLRSAARRVPAGLPSQEMPDPTSILLLRVPRLRVARASTAVILDRCVSDLGVVFGEVLAAGAVIDVNGRAVGPQDPFLWGNPAGQHLGEEHVSAAGFSVLVSPRVLPHPRALRAGDVASVGDPSRWRGSQGFYLRCGGRYLSCGGWLGLDDLDMAAHTALARVLVEVPPTERAAWGEDQPGALFTPPEPLRQRLVDLARIARNKSELVFGRDRTGGMA</sequence>
<evidence type="ECO:0000256" key="3">
    <source>
        <dbReference type="ARBA" id="ARBA00023125"/>
    </source>
</evidence>
<dbReference type="Pfam" id="PF04542">
    <property type="entry name" value="Sigma70_r2"/>
    <property type="match status" value="1"/>
</dbReference>
<dbReference type="InterPro" id="IPR036388">
    <property type="entry name" value="WH-like_DNA-bd_sf"/>
</dbReference>
<dbReference type="InterPro" id="IPR013324">
    <property type="entry name" value="RNA_pol_sigma_r3/r4-like"/>
</dbReference>
<evidence type="ECO:0000256" key="2">
    <source>
        <dbReference type="ARBA" id="ARBA00023082"/>
    </source>
</evidence>
<name>A0ABP7QQI8_9PSEU</name>
<dbReference type="Pfam" id="PF04539">
    <property type="entry name" value="Sigma70_r3"/>
    <property type="match status" value="1"/>
</dbReference>
<dbReference type="SUPFAM" id="SSF88946">
    <property type="entry name" value="Sigma2 domain of RNA polymerase sigma factors"/>
    <property type="match status" value="1"/>
</dbReference>
<proteinExistence type="predicted"/>
<evidence type="ECO:0000259" key="5">
    <source>
        <dbReference type="Pfam" id="PF04539"/>
    </source>
</evidence>
<dbReference type="InterPro" id="IPR007624">
    <property type="entry name" value="RNA_pol_sigma70_r3"/>
</dbReference>
<evidence type="ECO:0000256" key="4">
    <source>
        <dbReference type="ARBA" id="ARBA00023163"/>
    </source>
</evidence>
<reference evidence="9" key="1">
    <citation type="journal article" date="2019" name="Int. J. Syst. Evol. Microbiol.">
        <title>The Global Catalogue of Microorganisms (GCM) 10K type strain sequencing project: providing services to taxonomists for standard genome sequencing and annotation.</title>
        <authorList>
            <consortium name="The Broad Institute Genomics Platform"/>
            <consortium name="The Broad Institute Genome Sequencing Center for Infectious Disease"/>
            <person name="Wu L."/>
            <person name="Ma J."/>
        </authorList>
    </citation>
    <scope>NUCLEOTIDE SEQUENCE [LARGE SCALE GENOMIC DNA]</scope>
    <source>
        <strain evidence="9">JCM 17342</strain>
    </source>
</reference>
<feature type="domain" description="RNA polymerase sigma-70 region 4" evidence="7">
    <location>
        <begin position="622"/>
        <end position="673"/>
    </location>
</feature>
<dbReference type="PANTHER" id="PTHR30603">
    <property type="entry name" value="RNA POLYMERASE SIGMA FACTOR RPO"/>
    <property type="match status" value="1"/>
</dbReference>
<keyword evidence="1" id="KW-0805">Transcription regulation</keyword>
<dbReference type="Gene3D" id="1.10.10.10">
    <property type="entry name" value="Winged helix-like DNA-binding domain superfamily/Winged helix DNA-binding domain"/>
    <property type="match status" value="2"/>
</dbReference>
<dbReference type="PANTHER" id="PTHR30603:SF47">
    <property type="entry name" value="RNA POLYMERASE SIGMA FACTOR SIGD, CHLOROPLASTIC"/>
    <property type="match status" value="1"/>
</dbReference>
<dbReference type="InterPro" id="IPR014284">
    <property type="entry name" value="RNA_pol_sigma-70_dom"/>
</dbReference>
<evidence type="ECO:0000313" key="9">
    <source>
        <dbReference type="Proteomes" id="UP001501747"/>
    </source>
</evidence>
<feature type="domain" description="RNA polymerase sigma-70 region 3" evidence="5">
    <location>
        <begin position="532"/>
        <end position="598"/>
    </location>
</feature>